<comment type="caution">
    <text evidence="1">The sequence shown here is derived from an EMBL/GenBank/DDBJ whole genome shotgun (WGS) entry which is preliminary data.</text>
</comment>
<evidence type="ECO:0000313" key="1">
    <source>
        <dbReference type="EMBL" id="MFC4334083.1"/>
    </source>
</evidence>
<evidence type="ECO:0008006" key="3">
    <source>
        <dbReference type="Google" id="ProtNLM"/>
    </source>
</evidence>
<evidence type="ECO:0000313" key="2">
    <source>
        <dbReference type="Proteomes" id="UP001595823"/>
    </source>
</evidence>
<gene>
    <name evidence="1" type="ORF">ACFPET_02600</name>
</gene>
<organism evidence="1 2">
    <name type="scientific">Salininema proteolyticum</name>
    <dbReference type="NCBI Taxonomy" id="1607685"/>
    <lineage>
        <taxon>Bacteria</taxon>
        <taxon>Bacillati</taxon>
        <taxon>Actinomycetota</taxon>
        <taxon>Actinomycetes</taxon>
        <taxon>Glycomycetales</taxon>
        <taxon>Glycomycetaceae</taxon>
        <taxon>Salininema</taxon>
    </lineage>
</organism>
<keyword evidence="2" id="KW-1185">Reference proteome</keyword>
<accession>A0ABV8TUI2</accession>
<dbReference type="EMBL" id="JBHSDK010000002">
    <property type="protein sequence ID" value="MFC4334083.1"/>
    <property type="molecule type" value="Genomic_DNA"/>
</dbReference>
<name>A0ABV8TUI2_9ACTN</name>
<dbReference type="RefSeq" id="WP_380617817.1">
    <property type="nucleotide sequence ID" value="NZ_JBHSDK010000002.1"/>
</dbReference>
<proteinExistence type="predicted"/>
<protein>
    <recommendedName>
        <fullName evidence="3">Head-to-tail adaptor</fullName>
    </recommendedName>
</protein>
<reference evidence="2" key="1">
    <citation type="journal article" date="2019" name="Int. J. Syst. Evol. Microbiol.">
        <title>The Global Catalogue of Microorganisms (GCM) 10K type strain sequencing project: providing services to taxonomists for standard genome sequencing and annotation.</title>
        <authorList>
            <consortium name="The Broad Institute Genomics Platform"/>
            <consortium name="The Broad Institute Genome Sequencing Center for Infectious Disease"/>
            <person name="Wu L."/>
            <person name="Ma J."/>
        </authorList>
    </citation>
    <scope>NUCLEOTIDE SEQUENCE [LARGE SCALE GENOMIC DNA]</scope>
    <source>
        <strain evidence="2">IBRC-M 10908</strain>
    </source>
</reference>
<sequence>MTQPLAELDDVRARLDADLDEVTEPLAASALAEASDLAREYGRDWVDADRCPRLVRGLVARATARFVRNPDGYARSRSGDESVEWAEGAAGDGGVFYTEPEIRLIRSLAGRSDIHSVEVIAWGTRQTDRTGYIPVEDGKPFPYFADESEPW</sequence>
<dbReference type="Proteomes" id="UP001595823">
    <property type="component" value="Unassembled WGS sequence"/>
</dbReference>